<dbReference type="PANTHER" id="PTHR24123:SF92">
    <property type="entry name" value="ANKYRIN REPEAT DOMAIN 50-LIKE"/>
    <property type="match status" value="1"/>
</dbReference>
<dbReference type="InterPro" id="IPR027417">
    <property type="entry name" value="P-loop_NTPase"/>
</dbReference>
<feature type="repeat" description="ANK" evidence="4">
    <location>
        <begin position="1002"/>
        <end position="1024"/>
    </location>
</feature>
<dbReference type="PROSITE" id="PS50088">
    <property type="entry name" value="ANK_REPEAT"/>
    <property type="match status" value="14"/>
</dbReference>
<dbReference type="PRINTS" id="PR01415">
    <property type="entry name" value="ANKYRIN"/>
</dbReference>
<feature type="domain" description="TANC1/2-like AAA+ ATPase lid" evidence="7">
    <location>
        <begin position="216"/>
        <end position="299"/>
    </location>
</feature>
<dbReference type="Pfam" id="PF00023">
    <property type="entry name" value="Ank"/>
    <property type="match status" value="1"/>
</dbReference>
<dbReference type="InterPro" id="IPR051165">
    <property type="entry name" value="Multifunctional_ANK_Repeat"/>
</dbReference>
<feature type="repeat" description="ANK" evidence="4">
    <location>
        <begin position="731"/>
        <end position="763"/>
    </location>
</feature>
<evidence type="ECO:0000313" key="10">
    <source>
        <dbReference type="Proteomes" id="UP000694397"/>
    </source>
</evidence>
<dbReference type="RefSeq" id="XP_018612889.2">
    <property type="nucleotide sequence ID" value="XM_018757373.2"/>
</dbReference>
<feature type="repeat" description="ANK" evidence="4">
    <location>
        <begin position="801"/>
        <end position="833"/>
    </location>
</feature>
<dbReference type="GeneID" id="108937420"/>
<evidence type="ECO:0000313" key="9">
    <source>
        <dbReference type="Ensembl" id="ENSSFOP00015039067.1"/>
    </source>
</evidence>
<evidence type="ECO:0000256" key="5">
    <source>
        <dbReference type="SAM" id="MobiDB-lite"/>
    </source>
</evidence>
<feature type="repeat" description="ANK" evidence="4">
    <location>
        <begin position="869"/>
        <end position="901"/>
    </location>
</feature>
<dbReference type="Pfam" id="PF25520">
    <property type="entry name" value="AAA_lid_TANC1"/>
    <property type="match status" value="1"/>
</dbReference>
<keyword evidence="1" id="KW-0597">Phosphoprotein</keyword>
<dbReference type="PANTHER" id="PTHR24123">
    <property type="entry name" value="ANKYRIN REPEAT-CONTAINING"/>
    <property type="match status" value="1"/>
</dbReference>
<evidence type="ECO:0000256" key="1">
    <source>
        <dbReference type="ARBA" id="ARBA00022553"/>
    </source>
</evidence>
<reference evidence="9 10" key="1">
    <citation type="submission" date="2019-04" db="EMBL/GenBank/DDBJ databases">
        <authorList>
            <consortium name="Wellcome Sanger Institute Data Sharing"/>
        </authorList>
    </citation>
    <scope>NUCLEOTIDE SEQUENCE [LARGE SCALE GENOMIC DNA]</scope>
</reference>
<dbReference type="InterPro" id="IPR002110">
    <property type="entry name" value="Ankyrin_rpt"/>
</dbReference>
<dbReference type="PROSITE" id="PS50297">
    <property type="entry name" value="ANK_REP_REGION"/>
    <property type="match status" value="13"/>
</dbReference>
<dbReference type="Pfam" id="PF13857">
    <property type="entry name" value="Ank_5"/>
    <property type="match status" value="1"/>
</dbReference>
<feature type="region of interest" description="Disordered" evidence="5">
    <location>
        <begin position="1102"/>
        <end position="1134"/>
    </location>
</feature>
<feature type="repeat" description="ANK" evidence="4">
    <location>
        <begin position="969"/>
        <end position="1001"/>
    </location>
</feature>
<name>A0A8C9SGK9_SCLFO</name>
<dbReference type="SMART" id="SM00248">
    <property type="entry name" value="ANK"/>
    <property type="match status" value="17"/>
</dbReference>
<evidence type="ECO:0000256" key="3">
    <source>
        <dbReference type="ARBA" id="ARBA00023043"/>
    </source>
</evidence>
<feature type="repeat" description="ANK" evidence="4">
    <location>
        <begin position="658"/>
        <end position="690"/>
    </location>
</feature>
<feature type="region of interest" description="Disordered" evidence="5">
    <location>
        <begin position="1190"/>
        <end position="1243"/>
    </location>
</feature>
<dbReference type="Proteomes" id="UP000694397">
    <property type="component" value="Chromosome 12"/>
</dbReference>
<dbReference type="SUPFAM" id="SSF52540">
    <property type="entry name" value="P-loop containing nucleoside triphosphate hydrolases"/>
    <property type="match status" value="1"/>
</dbReference>
<proteinExistence type="predicted"/>
<dbReference type="InterPro" id="IPR058018">
    <property type="entry name" value="AAA_lid_TANC1/2"/>
</dbReference>
<feature type="repeat" description="ANK" evidence="4">
    <location>
        <begin position="518"/>
        <end position="550"/>
    </location>
</feature>
<evidence type="ECO:0000256" key="2">
    <source>
        <dbReference type="ARBA" id="ARBA00022737"/>
    </source>
</evidence>
<evidence type="ECO:0000259" key="7">
    <source>
        <dbReference type="Pfam" id="PF25520"/>
    </source>
</evidence>
<dbReference type="SUPFAM" id="SSF48403">
    <property type="entry name" value="Ankyrin repeat"/>
    <property type="match status" value="2"/>
</dbReference>
<reference evidence="9" key="2">
    <citation type="submission" date="2025-08" db="UniProtKB">
        <authorList>
            <consortium name="Ensembl"/>
        </authorList>
    </citation>
    <scope>IDENTIFICATION</scope>
</reference>
<feature type="repeat" description="ANK" evidence="4">
    <location>
        <begin position="691"/>
        <end position="730"/>
    </location>
</feature>
<feature type="repeat" description="ANK" evidence="4">
    <location>
        <begin position="1037"/>
        <end position="1069"/>
    </location>
</feature>
<dbReference type="Pfam" id="PF13191">
    <property type="entry name" value="AAA_16"/>
    <property type="match status" value="1"/>
</dbReference>
<feature type="repeat" description="ANK" evidence="4">
    <location>
        <begin position="625"/>
        <end position="657"/>
    </location>
</feature>
<feature type="repeat" description="ANK" evidence="4">
    <location>
        <begin position="551"/>
        <end position="577"/>
    </location>
</feature>
<dbReference type="Pfam" id="PF12796">
    <property type="entry name" value="Ank_2"/>
    <property type="match status" value="5"/>
</dbReference>
<accession>A0A8C9SGK9</accession>
<evidence type="ECO:0000256" key="4">
    <source>
        <dbReference type="PROSITE-ProRule" id="PRU00023"/>
    </source>
</evidence>
<keyword evidence="2" id="KW-0677">Repeat</keyword>
<dbReference type="InterPro" id="IPR058056">
    <property type="entry name" value="WH_TANC1/2"/>
</dbReference>
<dbReference type="InterPro" id="IPR041664">
    <property type="entry name" value="AAA_16"/>
</dbReference>
<organism evidence="9 10">
    <name type="scientific">Scleropages formosus</name>
    <name type="common">Asian bonytongue</name>
    <name type="synonym">Osteoglossum formosum</name>
    <dbReference type="NCBI Taxonomy" id="113540"/>
    <lineage>
        <taxon>Eukaryota</taxon>
        <taxon>Metazoa</taxon>
        <taxon>Chordata</taxon>
        <taxon>Craniata</taxon>
        <taxon>Vertebrata</taxon>
        <taxon>Euteleostomi</taxon>
        <taxon>Actinopterygii</taxon>
        <taxon>Neopterygii</taxon>
        <taxon>Teleostei</taxon>
        <taxon>Osteoglossocephala</taxon>
        <taxon>Osteoglossomorpha</taxon>
        <taxon>Osteoglossiformes</taxon>
        <taxon>Osteoglossidae</taxon>
        <taxon>Scleropages</taxon>
    </lineage>
</organism>
<feature type="repeat" description="ANK" evidence="4">
    <location>
        <begin position="902"/>
        <end position="934"/>
    </location>
</feature>
<keyword evidence="3 4" id="KW-0040">ANK repeat</keyword>
<dbReference type="OrthoDB" id="427518at2759"/>
<feature type="domain" description="Orc1-like AAA ATPase" evidence="6">
    <location>
        <begin position="10"/>
        <end position="156"/>
    </location>
</feature>
<dbReference type="Ensembl" id="ENSSFOT00015059688.1">
    <property type="protein sequence ID" value="ENSSFOP00015039067.1"/>
    <property type="gene ID" value="ENSSFOG00015029059.1"/>
</dbReference>
<evidence type="ECO:0000259" key="8">
    <source>
        <dbReference type="Pfam" id="PF25521"/>
    </source>
</evidence>
<dbReference type="InterPro" id="IPR036770">
    <property type="entry name" value="Ankyrin_rpt-contain_sf"/>
</dbReference>
<protein>
    <submittedName>
        <fullName evidence="9">Ankyrin repeat domain 50-like</fullName>
    </submittedName>
</protein>
<dbReference type="Pfam" id="PF25521">
    <property type="entry name" value="WHD_TANC1"/>
    <property type="match status" value="1"/>
</dbReference>
<feature type="compositionally biased region" description="Low complexity" evidence="5">
    <location>
        <begin position="1112"/>
        <end position="1121"/>
    </location>
</feature>
<dbReference type="GeneTree" id="ENSGT00940000155116"/>
<feature type="domain" description="TANC1/2-like winged helix" evidence="8">
    <location>
        <begin position="301"/>
        <end position="426"/>
    </location>
</feature>
<feature type="repeat" description="ANK" evidence="4">
    <location>
        <begin position="592"/>
        <end position="624"/>
    </location>
</feature>
<reference evidence="9" key="3">
    <citation type="submission" date="2025-09" db="UniProtKB">
        <authorList>
            <consortium name="Ensembl"/>
        </authorList>
    </citation>
    <scope>IDENTIFICATION</scope>
</reference>
<keyword evidence="10" id="KW-1185">Reference proteome</keyword>
<gene>
    <name evidence="9" type="primary">ankrd50l</name>
</gene>
<evidence type="ECO:0000259" key="6">
    <source>
        <dbReference type="Pfam" id="PF13191"/>
    </source>
</evidence>
<feature type="compositionally biased region" description="Low complexity" evidence="5">
    <location>
        <begin position="1192"/>
        <end position="1214"/>
    </location>
</feature>
<sequence length="1373" mass="146636">MNGSLFQGRRFLCREWALEKLKQLLESRPPGVLLSGGPGAGKTALCAEVVRPTSEAGLRVGLAARCLAAHFCQREDERSLDVWRFVLGLVEQLCSSPILPPAYRAALEDPGVAAALEPEYCQQNPDEAFKRAVLLPLLDIPAPPQNLFILVDSLELGRDGPGESPEKAGRSSSIAELLSSHLQLLPCWLSLVGSTRRQDKVIPKMFPGLRKLVLDDLRKALAVRDVQQYILRRLEREGALRRHLTPETADMLNLLHIKSSGCFLFLERVLDGVAEGLLAVREIRHIPGTLSGLYLWLCQRLFPRMLFSQVQPLLSILLAAPRPLTPDQLYRAVWTGNTTLSFAQFKHQLDLLSVLLADGPGDTKVLFHRSFAEWLTDVKYCTQKFLCSVAEGHTMLAMALSLRGLDLSSEEACQLASHLVQSQVHVEKPELLALWMVWVGVPPVSGCHPVSPQSCRPPVTLQPEVLQLLVMAGVVPSSCLPDGGRSEGGTLRRALEREDSVRILLDGGASVNQTDPTDGRTLLANAAHMGSADVAQLLLTRGADLELVDFQGQTPLILAARQGHAKVLLALLDWAAQHGLEVARMVNHADNEGWTALRSAAWAGHVEMVRMLLDAGAEVDGSDSEGRTALRAAAWAGHEDVLLTLLNKGAQVDQPDREGRTPLVAAAYMGHRDAVEILLDAGAEVDRPDGDGRTALSVAAMCVPSAAGGNRGDVVSLLLERGADPGHRDRDNMTPLLLAAYEGHVEVVELLLEAGADVDESTAAHASGAITPLLAAASMGHMAAVSAVLFWGAAVDAIDSEGRTALSLAATRGSTDVVRALLDRGLDENHKDHLGWTPLHAAACGGHKAVCAALTDSGSVARVGELDNEGHTPLILAAQEGHCNAVRMLLDRRSPIDHRGYDGHSALSAAALEGHTEVVELLMRRGADTDVRDAEGRPLLYLLVLEGRLDIAALLVEKGGAPLESRDSEGRTALHVASWKGDLEAMALLLSHGADPNAQDEDGRAPLHSAAWRGQAAAARMLLEARGALVDLACRQQGATALCIAAQEGHAGVVAVLLEKEADPDHVDQYGRSPVKVAGKRGHVNIVRMLESYGAKPYPGLLPSSPCSNPQSSTVKTQSSTGSGGTTDGSCRPLQGVVPSLSSCSCSPGSTAERFHSMQSSQASSSTCHSLATVQTVPADSLSFTLQIQQHSLPRSRSRPLGSTSGSLRTSSHGPRPPASSPPRDRSPSVDPQRLPKGFSVGWDPHIKVSVGNAEQESEEKGWSAPLFGGGRWNSVMTSLGVMPGQDCPARAAKTRESPPLGYPSQREVEWRSAKSVLSPPFSFPLPTCPGALPPESLMGLSSTNPELNLKQAIKLQFEGPTSALAYKRETPL</sequence>
<feature type="repeat" description="ANK" evidence="4">
    <location>
        <begin position="1070"/>
        <end position="1095"/>
    </location>
</feature>
<dbReference type="Gene3D" id="1.25.40.20">
    <property type="entry name" value="Ankyrin repeat-containing domain"/>
    <property type="match status" value="7"/>
</dbReference>